<evidence type="ECO:0000259" key="1">
    <source>
        <dbReference type="Pfam" id="PF08818"/>
    </source>
</evidence>
<protein>
    <recommendedName>
        <fullName evidence="1">YdhG-like domain-containing protein</fullName>
    </recommendedName>
</protein>
<dbReference type="SUPFAM" id="SSF159888">
    <property type="entry name" value="YdhG-like"/>
    <property type="match status" value="1"/>
</dbReference>
<dbReference type="Proteomes" id="UP000515514">
    <property type="component" value="Chromosome"/>
</dbReference>
<dbReference type="RefSeq" id="WP_186987825.1">
    <property type="nucleotide sequence ID" value="NZ_CP052909.1"/>
</dbReference>
<evidence type="ECO:0000313" key="3">
    <source>
        <dbReference type="Proteomes" id="UP000515514"/>
    </source>
</evidence>
<gene>
    <name evidence="2" type="ORF">ALE3EI_1663</name>
</gene>
<reference evidence="2 3" key="1">
    <citation type="submission" date="2020-04" db="EMBL/GenBank/DDBJ databases">
        <title>Genome sequence of Altibacter aquimarinus strain ALE3EI.</title>
        <authorList>
            <person name="Oh H.-M."/>
            <person name="Jang D."/>
        </authorList>
    </citation>
    <scope>NUCLEOTIDE SEQUENCE [LARGE SCALE GENOMIC DNA]</scope>
    <source>
        <strain evidence="2 3">ALE3EI</strain>
    </source>
</reference>
<dbReference type="Gene3D" id="3.90.1150.200">
    <property type="match status" value="1"/>
</dbReference>
<organism evidence="2 3">
    <name type="scientific">Constantimarinum furrinae</name>
    <dbReference type="NCBI Taxonomy" id="2562285"/>
    <lineage>
        <taxon>Bacteria</taxon>
        <taxon>Pseudomonadati</taxon>
        <taxon>Bacteroidota</taxon>
        <taxon>Flavobacteriia</taxon>
        <taxon>Flavobacteriales</taxon>
        <taxon>Flavobacteriaceae</taxon>
        <taxon>Altibacter/Constantimarinum group</taxon>
        <taxon>Constantimarinum</taxon>
    </lineage>
</organism>
<feature type="domain" description="YdhG-like" evidence="1">
    <location>
        <begin position="16"/>
        <end position="110"/>
    </location>
</feature>
<dbReference type="EMBL" id="CP052909">
    <property type="protein sequence ID" value="QNJ98215.1"/>
    <property type="molecule type" value="Genomic_DNA"/>
</dbReference>
<keyword evidence="3" id="KW-1185">Reference proteome</keyword>
<sequence>MKPAEAYILNKPEPYRSILLQLQLIIESSLPELQLKYKWHLPFYYFSEKEPFCYLNQSKNYVDLVFWHGTHLTKHTETLVLGGRKHFKSLRYFAVEDIDGEILAEVLEEATSMRGKKYYK</sequence>
<dbReference type="InterPro" id="IPR014922">
    <property type="entry name" value="YdhG-like"/>
</dbReference>
<dbReference type="AlphaFoldDB" id="A0A7G8PV49"/>
<dbReference type="KEGG" id="alti:ALE3EI_1663"/>
<proteinExistence type="predicted"/>
<name>A0A7G8PV49_9FLAO</name>
<accession>A0A7G8PV49</accession>
<dbReference type="Pfam" id="PF08818">
    <property type="entry name" value="DUF1801"/>
    <property type="match status" value="1"/>
</dbReference>
<evidence type="ECO:0000313" key="2">
    <source>
        <dbReference type="EMBL" id="QNJ98215.1"/>
    </source>
</evidence>